<dbReference type="OrthoDB" id="67362at2"/>
<evidence type="ECO:0000256" key="2">
    <source>
        <dbReference type="SAM" id="SignalP"/>
    </source>
</evidence>
<accession>A0A318S8Y8</accession>
<sequence>MKKVVISAILMSSALAGAQSVTFGVSPVEPFTTDIGVAGGYYGGGSVELSVTGRNLGGSSIGLRGTVALTGVQGFNQSAVVGSAGGANITAGQLIGGSLGDASGNPPQTSRNITVGLDALFRLGYDATTGLGANVYVGPRYNLFTNTVSGPLGSLTSTSNQLGIGGGLLASVPVSGNVYLTGDLGVDRFFDAPIVQTGRDTNGATTGTTTFNPGTADYGTTNGYINQPETVFKARVGLAIRF</sequence>
<protein>
    <recommendedName>
        <fullName evidence="5">Outer membrane protein with beta-barrel domain</fullName>
    </recommendedName>
</protein>
<feature type="chain" id="PRO_5016466382" description="Outer membrane protein with beta-barrel domain" evidence="2">
    <location>
        <begin position="19"/>
        <end position="242"/>
    </location>
</feature>
<feature type="signal peptide" evidence="2">
    <location>
        <begin position="1"/>
        <end position="18"/>
    </location>
</feature>
<gene>
    <name evidence="3" type="ORF">DES52_11158</name>
</gene>
<name>A0A318S8Y8_9DEIO</name>
<reference evidence="3 4" key="1">
    <citation type="submission" date="2018-06" db="EMBL/GenBank/DDBJ databases">
        <title>Genomic Encyclopedia of Type Strains, Phase IV (KMG-IV): sequencing the most valuable type-strain genomes for metagenomic binning, comparative biology and taxonomic classification.</title>
        <authorList>
            <person name="Goeker M."/>
        </authorList>
    </citation>
    <scope>NUCLEOTIDE SEQUENCE [LARGE SCALE GENOMIC DNA]</scope>
    <source>
        <strain evidence="3 4">DSM 18048</strain>
    </source>
</reference>
<dbReference type="Gene3D" id="2.40.160.70">
    <property type="entry name" value="outer membrane protein from Thermus thermophilus HB27"/>
    <property type="match status" value="1"/>
</dbReference>
<feature type="compositionally biased region" description="Low complexity" evidence="1">
    <location>
        <begin position="199"/>
        <end position="217"/>
    </location>
</feature>
<evidence type="ECO:0008006" key="5">
    <source>
        <dbReference type="Google" id="ProtNLM"/>
    </source>
</evidence>
<keyword evidence="4" id="KW-1185">Reference proteome</keyword>
<comment type="caution">
    <text evidence="3">The sequence shown here is derived from an EMBL/GenBank/DDBJ whole genome shotgun (WGS) entry which is preliminary data.</text>
</comment>
<proteinExistence type="predicted"/>
<organism evidence="3 4">
    <name type="scientific">Deinococcus yavapaiensis KR-236</name>
    <dbReference type="NCBI Taxonomy" id="694435"/>
    <lineage>
        <taxon>Bacteria</taxon>
        <taxon>Thermotogati</taxon>
        <taxon>Deinococcota</taxon>
        <taxon>Deinococci</taxon>
        <taxon>Deinococcales</taxon>
        <taxon>Deinococcaceae</taxon>
        <taxon>Deinococcus</taxon>
    </lineage>
</organism>
<dbReference type="RefSeq" id="WP_110887466.1">
    <property type="nucleotide sequence ID" value="NZ_QJSX01000011.1"/>
</dbReference>
<evidence type="ECO:0000313" key="3">
    <source>
        <dbReference type="EMBL" id="PYE52886.1"/>
    </source>
</evidence>
<evidence type="ECO:0000256" key="1">
    <source>
        <dbReference type="SAM" id="MobiDB-lite"/>
    </source>
</evidence>
<dbReference type="AlphaFoldDB" id="A0A318S8Y8"/>
<evidence type="ECO:0000313" key="4">
    <source>
        <dbReference type="Proteomes" id="UP000248326"/>
    </source>
</evidence>
<keyword evidence="2" id="KW-0732">Signal</keyword>
<feature type="region of interest" description="Disordered" evidence="1">
    <location>
        <begin position="199"/>
        <end position="220"/>
    </location>
</feature>
<dbReference type="Proteomes" id="UP000248326">
    <property type="component" value="Unassembled WGS sequence"/>
</dbReference>
<dbReference type="EMBL" id="QJSX01000011">
    <property type="protein sequence ID" value="PYE52886.1"/>
    <property type="molecule type" value="Genomic_DNA"/>
</dbReference>